<sequence length="73" mass="8675">MRIKFDNLFQDKASNRLFPLIPPLSLQLKVIFFQRNSSTKSSDIIFFWSHSFYASDIVPGRFLRNYLFLLQLS</sequence>
<evidence type="ECO:0000313" key="2">
    <source>
        <dbReference type="Proteomes" id="UP000184041"/>
    </source>
</evidence>
<protein>
    <submittedName>
        <fullName evidence="1">Uncharacterized protein</fullName>
    </submittedName>
</protein>
<keyword evidence="2" id="KW-1185">Reference proteome</keyword>
<reference evidence="1 2" key="1">
    <citation type="submission" date="2016-11" db="EMBL/GenBank/DDBJ databases">
        <authorList>
            <person name="Jaros S."/>
            <person name="Januszkiewicz K."/>
            <person name="Wedrychowicz H."/>
        </authorList>
    </citation>
    <scope>NUCLEOTIDE SEQUENCE [LARGE SCALE GENOMIC DNA]</scope>
    <source>
        <strain evidence="1 2">DSM 21986</strain>
    </source>
</reference>
<accession>A0A1M5FZI0</accession>
<dbReference type="AlphaFoldDB" id="A0A1M5FZI0"/>
<evidence type="ECO:0000313" key="1">
    <source>
        <dbReference type="EMBL" id="SHF96572.1"/>
    </source>
</evidence>
<proteinExistence type="predicted"/>
<name>A0A1M5FZI0_9BACT</name>
<dbReference type="EMBL" id="FQUS01000016">
    <property type="protein sequence ID" value="SHF96572.1"/>
    <property type="molecule type" value="Genomic_DNA"/>
</dbReference>
<organism evidence="1 2">
    <name type="scientific">Fodinibius roseus</name>
    <dbReference type="NCBI Taxonomy" id="1194090"/>
    <lineage>
        <taxon>Bacteria</taxon>
        <taxon>Pseudomonadati</taxon>
        <taxon>Balneolota</taxon>
        <taxon>Balneolia</taxon>
        <taxon>Balneolales</taxon>
        <taxon>Balneolaceae</taxon>
        <taxon>Fodinibius</taxon>
    </lineage>
</organism>
<dbReference type="Proteomes" id="UP000184041">
    <property type="component" value="Unassembled WGS sequence"/>
</dbReference>
<gene>
    <name evidence="1" type="ORF">SAMN05443144_11622</name>
</gene>